<evidence type="ECO:0000313" key="1">
    <source>
        <dbReference type="EMBL" id="KAG7448655.1"/>
    </source>
</evidence>
<dbReference type="GeneID" id="66099222"/>
<proteinExistence type="predicted"/>
<organism evidence="1 2">
    <name type="scientific">Guyanagaster necrorhizus</name>
    <dbReference type="NCBI Taxonomy" id="856835"/>
    <lineage>
        <taxon>Eukaryota</taxon>
        <taxon>Fungi</taxon>
        <taxon>Dikarya</taxon>
        <taxon>Basidiomycota</taxon>
        <taxon>Agaricomycotina</taxon>
        <taxon>Agaricomycetes</taxon>
        <taxon>Agaricomycetidae</taxon>
        <taxon>Agaricales</taxon>
        <taxon>Marasmiineae</taxon>
        <taxon>Physalacriaceae</taxon>
        <taxon>Guyanagaster</taxon>
    </lineage>
</organism>
<protein>
    <submittedName>
        <fullName evidence="1">Uncharacterized protein</fullName>
    </submittedName>
</protein>
<name>A0A9P8AUV7_9AGAR</name>
<dbReference type="Proteomes" id="UP000812287">
    <property type="component" value="Unassembled WGS sequence"/>
</dbReference>
<accession>A0A9P8AUV7</accession>
<gene>
    <name evidence="1" type="ORF">BT62DRAFT_1003368</name>
</gene>
<reference evidence="1" key="1">
    <citation type="submission" date="2020-11" db="EMBL/GenBank/DDBJ databases">
        <title>Adaptations for nitrogen fixation in a non-lichenized fungal sporocarp promotes dispersal by wood-feeding termites.</title>
        <authorList>
            <consortium name="DOE Joint Genome Institute"/>
            <person name="Koch R.A."/>
            <person name="Yoon G."/>
            <person name="Arayal U."/>
            <person name="Lail K."/>
            <person name="Amirebrahimi M."/>
            <person name="Labutti K."/>
            <person name="Lipzen A."/>
            <person name="Riley R."/>
            <person name="Barry K."/>
            <person name="Henrissat B."/>
            <person name="Grigoriev I.V."/>
            <person name="Herr J.R."/>
            <person name="Aime M.C."/>
        </authorList>
    </citation>
    <scope>NUCLEOTIDE SEQUENCE</scope>
    <source>
        <strain evidence="1">MCA 3950</strain>
    </source>
</reference>
<dbReference type="EMBL" id="MU250529">
    <property type="protein sequence ID" value="KAG7448655.1"/>
    <property type="molecule type" value="Genomic_DNA"/>
</dbReference>
<evidence type="ECO:0000313" key="2">
    <source>
        <dbReference type="Proteomes" id="UP000812287"/>
    </source>
</evidence>
<sequence length="180" mass="20155">MDVRALTPRIALPNMVKSKTSVPLPPGSVLEQRSARLQMSESIHAPQEVVDIVLSNLHDDLPSKGIFSCIEVFTVPPPSRSGHTFKNLLDLLPGISTDYTDIAVHDISQTIPPFSHFCELFDWRYFSPHVQDALVQYWQTSQIVDFDLEDIYLIVFEGRDGSDWINGSSEASFSSLVSHP</sequence>
<comment type="caution">
    <text evidence="1">The sequence shown here is derived from an EMBL/GenBank/DDBJ whole genome shotgun (WGS) entry which is preliminary data.</text>
</comment>
<dbReference type="RefSeq" id="XP_043042155.1">
    <property type="nucleotide sequence ID" value="XM_043176935.1"/>
</dbReference>
<dbReference type="AlphaFoldDB" id="A0A9P8AUV7"/>
<keyword evidence="2" id="KW-1185">Reference proteome</keyword>
<dbReference type="OrthoDB" id="2823776at2759"/>